<gene>
    <name evidence="2" type="ORF">ACFFTL_34665</name>
</gene>
<comment type="caution">
    <text evidence="2">The sequence shown here is derived from an EMBL/GenBank/DDBJ whole genome shotgun (WGS) entry which is preliminary data.</text>
</comment>
<evidence type="ECO:0000313" key="2">
    <source>
        <dbReference type="EMBL" id="MFB9577277.1"/>
    </source>
</evidence>
<evidence type="ECO:0000313" key="3">
    <source>
        <dbReference type="Proteomes" id="UP001589710"/>
    </source>
</evidence>
<evidence type="ECO:0000256" key="1">
    <source>
        <dbReference type="SAM" id="MobiDB-lite"/>
    </source>
</evidence>
<dbReference type="RefSeq" id="WP_345513781.1">
    <property type="nucleotide sequence ID" value="NZ_BAAAXD010000023.1"/>
</dbReference>
<organism evidence="2 3">
    <name type="scientific">Streptomyces yanii</name>
    <dbReference type="NCBI Taxonomy" id="78510"/>
    <lineage>
        <taxon>Bacteria</taxon>
        <taxon>Bacillati</taxon>
        <taxon>Actinomycetota</taxon>
        <taxon>Actinomycetes</taxon>
        <taxon>Kitasatosporales</taxon>
        <taxon>Streptomycetaceae</taxon>
        <taxon>Streptomyces</taxon>
    </lineage>
</organism>
<name>A0ABV5RHH4_9ACTN</name>
<keyword evidence="3" id="KW-1185">Reference proteome</keyword>
<feature type="compositionally biased region" description="Basic and acidic residues" evidence="1">
    <location>
        <begin position="1"/>
        <end position="20"/>
    </location>
</feature>
<protein>
    <submittedName>
        <fullName evidence="2">Uncharacterized protein</fullName>
    </submittedName>
</protein>
<feature type="region of interest" description="Disordered" evidence="1">
    <location>
        <begin position="1"/>
        <end position="21"/>
    </location>
</feature>
<dbReference type="EMBL" id="JBHMCG010000143">
    <property type="protein sequence ID" value="MFB9577277.1"/>
    <property type="molecule type" value="Genomic_DNA"/>
</dbReference>
<sequence length="50" mass="5548">MPEGEALERYGSDVEPRDLLRQGADPAAVVVEDVRVREVDQERDLPAEGL</sequence>
<proteinExistence type="predicted"/>
<dbReference type="Proteomes" id="UP001589710">
    <property type="component" value="Unassembled WGS sequence"/>
</dbReference>
<reference evidence="2 3" key="1">
    <citation type="submission" date="2024-09" db="EMBL/GenBank/DDBJ databases">
        <authorList>
            <person name="Sun Q."/>
            <person name="Mori K."/>
        </authorList>
    </citation>
    <scope>NUCLEOTIDE SEQUENCE [LARGE SCALE GENOMIC DNA]</scope>
    <source>
        <strain evidence="2 3">JCM 3331</strain>
    </source>
</reference>
<accession>A0ABV5RHH4</accession>